<sequence length="97" mass="9987">MLSTLSSSAPSLVWRQADADFFVATLDGQYAGFVTTGSMPATFDAESGHGADLGTHASPDAAAAAVAEAARPATLRRGARAPRRRTRGAGSPQRVRS</sequence>
<feature type="region of interest" description="Disordered" evidence="1">
    <location>
        <begin position="62"/>
        <end position="97"/>
    </location>
</feature>
<feature type="compositionally biased region" description="Basic residues" evidence="1">
    <location>
        <begin position="77"/>
        <end position="87"/>
    </location>
</feature>
<keyword evidence="3" id="KW-1185">Reference proteome</keyword>
<feature type="compositionally biased region" description="Low complexity" evidence="1">
    <location>
        <begin position="62"/>
        <end position="76"/>
    </location>
</feature>
<dbReference type="Proteomes" id="UP001260188">
    <property type="component" value="Unassembled WGS sequence"/>
</dbReference>
<dbReference type="RefSeq" id="WP_023954983.1">
    <property type="nucleotide sequence ID" value="NZ_CP018134.1"/>
</dbReference>
<evidence type="ECO:0008006" key="4">
    <source>
        <dbReference type="Google" id="ProtNLM"/>
    </source>
</evidence>
<evidence type="ECO:0000313" key="2">
    <source>
        <dbReference type="EMBL" id="MDR6166909.1"/>
    </source>
</evidence>
<comment type="caution">
    <text evidence="2">The sequence shown here is derived from an EMBL/GenBank/DDBJ whole genome shotgun (WGS) entry which is preliminary data.</text>
</comment>
<accession>A0ABU1I1R2</accession>
<reference evidence="2 3" key="1">
    <citation type="submission" date="2023-08" db="EMBL/GenBank/DDBJ databases">
        <title>Functional and genomic diversity of the sorghum phyllosphere microbiome.</title>
        <authorList>
            <person name="Shade A."/>
        </authorList>
    </citation>
    <scope>NUCLEOTIDE SEQUENCE [LARGE SCALE GENOMIC DNA]</scope>
    <source>
        <strain evidence="2 3">SORGH_AS_0919</strain>
    </source>
</reference>
<proteinExistence type="predicted"/>
<evidence type="ECO:0000313" key="3">
    <source>
        <dbReference type="Proteomes" id="UP001260188"/>
    </source>
</evidence>
<organism evidence="2 3">
    <name type="scientific">Microbacterium paludicola</name>
    <dbReference type="NCBI Taxonomy" id="300019"/>
    <lineage>
        <taxon>Bacteria</taxon>
        <taxon>Bacillati</taxon>
        <taxon>Actinomycetota</taxon>
        <taxon>Actinomycetes</taxon>
        <taxon>Micrococcales</taxon>
        <taxon>Microbacteriaceae</taxon>
        <taxon>Microbacterium</taxon>
    </lineage>
</organism>
<gene>
    <name evidence="2" type="ORF">QE367_001113</name>
</gene>
<protein>
    <recommendedName>
        <fullName evidence="4">GNAT family N-acetyltransferase</fullName>
    </recommendedName>
</protein>
<evidence type="ECO:0000256" key="1">
    <source>
        <dbReference type="SAM" id="MobiDB-lite"/>
    </source>
</evidence>
<name>A0ABU1I1R2_9MICO</name>
<dbReference type="EMBL" id="JAVIZA010000001">
    <property type="protein sequence ID" value="MDR6166909.1"/>
    <property type="molecule type" value="Genomic_DNA"/>
</dbReference>